<sequence>MEPIIRNKVAESGIITLNLESYYPAEPVVLFDIKDYLFMGLILKEKDFRAALKEQDWSVYENQLVGIVCSADAIIPLWAYMLTVSYLQPVAKFVSLGDEAAIKTKWLLKNIEDIDAGAFTDARVVIKGCGDIPVSEDAYAAISLKLLPVVKSLMYGEPCSTVPVYKRK</sequence>
<evidence type="ECO:0008006" key="3">
    <source>
        <dbReference type="Google" id="ProtNLM"/>
    </source>
</evidence>
<dbReference type="EMBL" id="FMZO01000039">
    <property type="protein sequence ID" value="SDE34532.1"/>
    <property type="molecule type" value="Genomic_DNA"/>
</dbReference>
<accession>A0A1G7C588</accession>
<dbReference type="RefSeq" id="WP_090393694.1">
    <property type="nucleotide sequence ID" value="NZ_FMZO01000039.1"/>
</dbReference>
<name>A0A1G7C588_NIADE</name>
<evidence type="ECO:0000313" key="1">
    <source>
        <dbReference type="EMBL" id="SDE34532.1"/>
    </source>
</evidence>
<dbReference type="Proteomes" id="UP000198757">
    <property type="component" value="Unassembled WGS sequence"/>
</dbReference>
<dbReference type="Pfam" id="PF10652">
    <property type="entry name" value="DUF2480"/>
    <property type="match status" value="1"/>
</dbReference>
<dbReference type="OrthoDB" id="9803040at2"/>
<dbReference type="InterPro" id="IPR018914">
    <property type="entry name" value="DUF2480"/>
</dbReference>
<gene>
    <name evidence="1" type="ORF">SAMN04487894_1394</name>
</gene>
<evidence type="ECO:0000313" key="2">
    <source>
        <dbReference type="Proteomes" id="UP000198757"/>
    </source>
</evidence>
<keyword evidence="2" id="KW-1185">Reference proteome</keyword>
<reference evidence="2" key="1">
    <citation type="submission" date="2016-10" db="EMBL/GenBank/DDBJ databases">
        <authorList>
            <person name="Varghese N."/>
            <person name="Submissions S."/>
        </authorList>
    </citation>
    <scope>NUCLEOTIDE SEQUENCE [LARGE SCALE GENOMIC DNA]</scope>
    <source>
        <strain evidence="2">DSM 25811 / CCM 8410 / LMG 26954 / E90</strain>
    </source>
</reference>
<dbReference type="STRING" id="1285928.SAMN04487894_1394"/>
<proteinExistence type="predicted"/>
<organism evidence="1 2">
    <name type="scientific">Niabella drilacis (strain DSM 25811 / CCM 8410 / CCUG 62505 / LMG 26954 / E90)</name>
    <dbReference type="NCBI Taxonomy" id="1285928"/>
    <lineage>
        <taxon>Bacteria</taxon>
        <taxon>Pseudomonadati</taxon>
        <taxon>Bacteroidota</taxon>
        <taxon>Chitinophagia</taxon>
        <taxon>Chitinophagales</taxon>
        <taxon>Chitinophagaceae</taxon>
        <taxon>Niabella</taxon>
    </lineage>
</organism>
<dbReference type="AlphaFoldDB" id="A0A1G7C588"/>
<protein>
    <recommendedName>
        <fullName evidence="3">DUF2480 family protein</fullName>
    </recommendedName>
</protein>